<evidence type="ECO:0000313" key="1">
    <source>
        <dbReference type="EMBL" id="ODS30269.1"/>
    </source>
</evidence>
<dbReference type="AlphaFoldDB" id="A0A1E3X3Y9"/>
<accession>A0A1E3X3Y9</accession>
<proteinExistence type="predicted"/>
<comment type="caution">
    <text evidence="1">The sequence shown here is derived from an EMBL/GenBank/DDBJ whole genome shotgun (WGS) entry which is preliminary data.</text>
</comment>
<dbReference type="EMBL" id="MAYW01000252">
    <property type="protein sequence ID" value="ODS30269.1"/>
    <property type="molecule type" value="Genomic_DNA"/>
</dbReference>
<sequence>MKKQGRNGVTILNDKVRILVRDSSFPLVTQNDTVSRRRGSGKVE</sequence>
<reference evidence="1 2" key="1">
    <citation type="submission" date="2016-07" db="EMBL/GenBank/DDBJ databases">
        <title>Draft genome of Scalindua rubra, obtained from a brine-seawater interface in the Red Sea, sheds light on salt adaptation in anammox bacteria.</title>
        <authorList>
            <person name="Speth D.R."/>
            <person name="Lagkouvardos I."/>
            <person name="Wang Y."/>
            <person name="Qian P.-Y."/>
            <person name="Dutilh B.E."/>
            <person name="Jetten M.S."/>
        </authorList>
    </citation>
    <scope>NUCLEOTIDE SEQUENCE [LARGE SCALE GENOMIC DNA]</scope>
    <source>
        <strain evidence="1">BSI-1</strain>
    </source>
</reference>
<protein>
    <submittedName>
        <fullName evidence="1">Uncharacterized protein</fullName>
    </submittedName>
</protein>
<name>A0A1E3X3Y9_9BACT</name>
<gene>
    <name evidence="1" type="ORF">SCARUB_04626</name>
</gene>
<evidence type="ECO:0000313" key="2">
    <source>
        <dbReference type="Proteomes" id="UP000094056"/>
    </source>
</evidence>
<dbReference type="Proteomes" id="UP000094056">
    <property type="component" value="Unassembled WGS sequence"/>
</dbReference>
<organism evidence="1 2">
    <name type="scientific">Candidatus Scalindua rubra</name>
    <dbReference type="NCBI Taxonomy" id="1872076"/>
    <lineage>
        <taxon>Bacteria</taxon>
        <taxon>Pseudomonadati</taxon>
        <taxon>Planctomycetota</taxon>
        <taxon>Candidatus Brocadiia</taxon>
        <taxon>Candidatus Brocadiales</taxon>
        <taxon>Candidatus Scalinduaceae</taxon>
        <taxon>Candidatus Scalindua</taxon>
    </lineage>
</organism>